<keyword evidence="7 8" id="KW-0998">Cell outer membrane</keyword>
<keyword evidence="3 8" id="KW-1134">Transmembrane beta strand</keyword>
<evidence type="ECO:0000256" key="2">
    <source>
        <dbReference type="ARBA" id="ARBA00022448"/>
    </source>
</evidence>
<evidence type="ECO:0000256" key="7">
    <source>
        <dbReference type="ARBA" id="ARBA00023237"/>
    </source>
</evidence>
<dbReference type="Pfam" id="PF00593">
    <property type="entry name" value="TonB_dep_Rec_b-barrel"/>
    <property type="match status" value="1"/>
</dbReference>
<organism evidence="13 14">
    <name type="scientific">Aliikangiella coralliicola</name>
    <dbReference type="NCBI Taxonomy" id="2592383"/>
    <lineage>
        <taxon>Bacteria</taxon>
        <taxon>Pseudomonadati</taxon>
        <taxon>Pseudomonadota</taxon>
        <taxon>Gammaproteobacteria</taxon>
        <taxon>Oceanospirillales</taxon>
        <taxon>Pleioneaceae</taxon>
        <taxon>Aliikangiella</taxon>
    </lineage>
</organism>
<evidence type="ECO:0000256" key="4">
    <source>
        <dbReference type="ARBA" id="ARBA00022692"/>
    </source>
</evidence>
<dbReference type="InterPro" id="IPR039426">
    <property type="entry name" value="TonB-dep_rcpt-like"/>
</dbReference>
<evidence type="ECO:0000256" key="1">
    <source>
        <dbReference type="ARBA" id="ARBA00004571"/>
    </source>
</evidence>
<evidence type="ECO:0000256" key="3">
    <source>
        <dbReference type="ARBA" id="ARBA00022452"/>
    </source>
</evidence>
<dbReference type="GO" id="GO:0009279">
    <property type="term" value="C:cell outer membrane"/>
    <property type="evidence" value="ECO:0007669"/>
    <property type="project" value="UniProtKB-SubCell"/>
</dbReference>
<dbReference type="InterPro" id="IPR000531">
    <property type="entry name" value="Beta-barrel_TonB"/>
</dbReference>
<sequence length="956" mass="105717">MIDINRKTAFRRSALAAFIASNLLTAGSIYAAEDETDGAKSKDDNKITVTGSRIKRSEAEGAAPIIRITSQDMTDRGYVTVFDALKNLSQNTGFQFEGPESQLFTPDVQTVNLRSTGVGNTLVLINGRRIANYPAAYQASTSVVNFGAIPAAAVEEVQVLATGASAIYGSDAVAGVINIILKTEIDGTSLNLLVGGPTETKTDRNTTRFQLVTGHSFESGNITATFEYQKRDPILAGDYDEFDSDLDYPYGDGVLLRNNLDLDYWALNGWALDSTGQGYRDPGVGACAALGNGTERSFRNNRGYFCGKDSAAETNFRNEREHYSVFASGNYYLENDVELFGDLVYYTSDSVSNNNGLWISEDIYDTSTPRSTVFGTFGDWYLGQRRFTEEELGRSLDQTFDDTAISLSVGARGSWGLHDWEVSLTQSDYELNYQQPWWKAESVVEVFLGDYNGVGFFGDNWWAGNGTFGLQTGATGGIFTPIDQALVNSAIDMQRYSNETSSTSAQFVLNGDLVEMADGPLSYALVVEWEEQDFAFVPDARLQQDPIESYLSGSGWWNLTGFSGAGDRSRAAVGLETRIPVSSDLTLSVAARTDNYDSTSSSIGTRTTPSLSFEYRPLDNLLIRGGYTGSFRAPDLNMVYTRTGFFTTATDFVQCYQSFIATGGTPANFDRSTCTGSSTFVRRTPGTELSGDEALKDETGHSNWLGFAWDVSDDLLITVDYSKVRIEDQVRNESITTLLRDEFECFLGNLTGDRCDYIAPRIQREVDPTTGVSFIEEFNASPINAAVEQVRNIDVKMFSKFDTSVGQFGLNLDYTHVLSHEFKNDITDEEYVDLRDDPIQGGWGFRSILTAAFSYKNGDFSTVLTGIRRGSTTRRNPTSIGPNDDMRVDPYITFNWTAGYEFTDSLRGSVRVVNILDEGAPRDDSHFFFQPPWFNVFVYSGAQIGRELYMELDYKF</sequence>
<dbReference type="PANTHER" id="PTHR47234">
    <property type="match status" value="1"/>
</dbReference>
<dbReference type="RefSeq" id="WP_142932586.1">
    <property type="nucleotide sequence ID" value="NZ_ML660166.1"/>
</dbReference>
<evidence type="ECO:0000313" key="13">
    <source>
        <dbReference type="EMBL" id="TQV86661.1"/>
    </source>
</evidence>
<feature type="domain" description="TonB-dependent receptor-like beta-barrel" evidence="11">
    <location>
        <begin position="388"/>
        <end position="914"/>
    </location>
</feature>
<dbReference type="AlphaFoldDB" id="A0A545UB22"/>
<dbReference type="Gene3D" id="2.170.130.10">
    <property type="entry name" value="TonB-dependent receptor, plug domain"/>
    <property type="match status" value="1"/>
</dbReference>
<evidence type="ECO:0000256" key="9">
    <source>
        <dbReference type="RuleBase" id="RU003357"/>
    </source>
</evidence>
<keyword evidence="5 9" id="KW-0798">TonB box</keyword>
<dbReference type="InterPro" id="IPR012910">
    <property type="entry name" value="Plug_dom"/>
</dbReference>
<evidence type="ECO:0000259" key="11">
    <source>
        <dbReference type="Pfam" id="PF00593"/>
    </source>
</evidence>
<feature type="chain" id="PRO_5022146098" description="TonB-dependent receptor" evidence="10">
    <location>
        <begin position="32"/>
        <end position="956"/>
    </location>
</feature>
<dbReference type="EMBL" id="VIKS01000010">
    <property type="protein sequence ID" value="TQV86661.1"/>
    <property type="molecule type" value="Genomic_DNA"/>
</dbReference>
<name>A0A545UB22_9GAMM</name>
<dbReference type="OrthoDB" id="9805434at2"/>
<comment type="subcellular location">
    <subcellularLocation>
        <location evidence="1 8">Cell outer membrane</location>
        <topology evidence="1 8">Multi-pass membrane protein</topology>
    </subcellularLocation>
</comment>
<dbReference type="PANTHER" id="PTHR47234:SF1">
    <property type="entry name" value="TONB-DEPENDENT RECEPTOR"/>
    <property type="match status" value="1"/>
</dbReference>
<dbReference type="InterPro" id="IPR036942">
    <property type="entry name" value="Beta-barrel_TonB_sf"/>
</dbReference>
<evidence type="ECO:0000256" key="6">
    <source>
        <dbReference type="ARBA" id="ARBA00023136"/>
    </source>
</evidence>
<proteinExistence type="inferred from homology"/>
<comment type="similarity">
    <text evidence="8 9">Belongs to the TonB-dependent receptor family.</text>
</comment>
<protein>
    <recommendedName>
        <fullName evidence="15">TonB-dependent receptor</fullName>
    </recommendedName>
</protein>
<gene>
    <name evidence="13" type="ORF">FLL46_17360</name>
</gene>
<dbReference type="PROSITE" id="PS52016">
    <property type="entry name" value="TONB_DEPENDENT_REC_3"/>
    <property type="match status" value="1"/>
</dbReference>
<accession>A0A545UB22</accession>
<evidence type="ECO:0000256" key="5">
    <source>
        <dbReference type="ARBA" id="ARBA00023077"/>
    </source>
</evidence>
<dbReference type="InterPro" id="IPR037066">
    <property type="entry name" value="Plug_dom_sf"/>
</dbReference>
<evidence type="ECO:0000256" key="10">
    <source>
        <dbReference type="SAM" id="SignalP"/>
    </source>
</evidence>
<dbReference type="Pfam" id="PF07715">
    <property type="entry name" value="Plug"/>
    <property type="match status" value="1"/>
</dbReference>
<keyword evidence="14" id="KW-1185">Reference proteome</keyword>
<evidence type="ECO:0000259" key="12">
    <source>
        <dbReference type="Pfam" id="PF07715"/>
    </source>
</evidence>
<keyword evidence="6 8" id="KW-0472">Membrane</keyword>
<evidence type="ECO:0000256" key="8">
    <source>
        <dbReference type="PROSITE-ProRule" id="PRU01360"/>
    </source>
</evidence>
<evidence type="ECO:0008006" key="15">
    <source>
        <dbReference type="Google" id="ProtNLM"/>
    </source>
</evidence>
<dbReference type="SUPFAM" id="SSF56935">
    <property type="entry name" value="Porins"/>
    <property type="match status" value="1"/>
</dbReference>
<dbReference type="Proteomes" id="UP000315439">
    <property type="component" value="Unassembled WGS sequence"/>
</dbReference>
<feature type="domain" description="TonB-dependent receptor plug" evidence="12">
    <location>
        <begin position="62"/>
        <end position="176"/>
    </location>
</feature>
<evidence type="ECO:0000313" key="14">
    <source>
        <dbReference type="Proteomes" id="UP000315439"/>
    </source>
</evidence>
<keyword evidence="4 8" id="KW-0812">Transmembrane</keyword>
<reference evidence="13 14" key="1">
    <citation type="submission" date="2019-07" db="EMBL/GenBank/DDBJ databases">
        <title>Draft genome for Aliikangiella sp. M105.</title>
        <authorList>
            <person name="Wang G."/>
        </authorList>
    </citation>
    <scope>NUCLEOTIDE SEQUENCE [LARGE SCALE GENOMIC DNA]</scope>
    <source>
        <strain evidence="13 14">M105</strain>
    </source>
</reference>
<keyword evidence="10" id="KW-0732">Signal</keyword>
<comment type="caution">
    <text evidence="13">The sequence shown here is derived from an EMBL/GenBank/DDBJ whole genome shotgun (WGS) entry which is preliminary data.</text>
</comment>
<dbReference type="Gene3D" id="2.40.170.20">
    <property type="entry name" value="TonB-dependent receptor, beta-barrel domain"/>
    <property type="match status" value="1"/>
</dbReference>
<feature type="signal peptide" evidence="10">
    <location>
        <begin position="1"/>
        <end position="31"/>
    </location>
</feature>
<keyword evidence="2 8" id="KW-0813">Transport</keyword>